<evidence type="ECO:0000313" key="1">
    <source>
        <dbReference type="EMBL" id="KAJ7019537.1"/>
    </source>
</evidence>
<accession>A0AAD6WNQ6</accession>
<proteinExistence type="predicted"/>
<evidence type="ECO:0000313" key="2">
    <source>
        <dbReference type="Proteomes" id="UP001218188"/>
    </source>
</evidence>
<protein>
    <submittedName>
        <fullName evidence="1">Uncharacterized protein</fullName>
    </submittedName>
</protein>
<gene>
    <name evidence="1" type="ORF">C8F04DRAFT_1276137</name>
</gene>
<reference evidence="1" key="1">
    <citation type="submission" date="2023-03" db="EMBL/GenBank/DDBJ databases">
        <title>Massive genome expansion in bonnet fungi (Mycena s.s.) driven by repeated elements and novel gene families across ecological guilds.</title>
        <authorList>
            <consortium name="Lawrence Berkeley National Laboratory"/>
            <person name="Harder C.B."/>
            <person name="Miyauchi S."/>
            <person name="Viragh M."/>
            <person name="Kuo A."/>
            <person name="Thoen E."/>
            <person name="Andreopoulos B."/>
            <person name="Lu D."/>
            <person name="Skrede I."/>
            <person name="Drula E."/>
            <person name="Henrissat B."/>
            <person name="Morin E."/>
            <person name="Kohler A."/>
            <person name="Barry K."/>
            <person name="LaButti K."/>
            <person name="Morin E."/>
            <person name="Salamov A."/>
            <person name="Lipzen A."/>
            <person name="Mereny Z."/>
            <person name="Hegedus B."/>
            <person name="Baldrian P."/>
            <person name="Stursova M."/>
            <person name="Weitz H."/>
            <person name="Taylor A."/>
            <person name="Grigoriev I.V."/>
            <person name="Nagy L.G."/>
            <person name="Martin F."/>
            <person name="Kauserud H."/>
        </authorList>
    </citation>
    <scope>NUCLEOTIDE SEQUENCE</scope>
    <source>
        <strain evidence="1">CBHHK200</strain>
    </source>
</reference>
<comment type="caution">
    <text evidence="1">The sequence shown here is derived from an EMBL/GenBank/DDBJ whole genome shotgun (WGS) entry which is preliminary data.</text>
</comment>
<dbReference type="Proteomes" id="UP001218188">
    <property type="component" value="Unassembled WGS sequence"/>
</dbReference>
<dbReference type="EMBL" id="JARJCM010000290">
    <property type="protein sequence ID" value="KAJ7019537.1"/>
    <property type="molecule type" value="Genomic_DNA"/>
</dbReference>
<organism evidence="1 2">
    <name type="scientific">Mycena alexandri</name>
    <dbReference type="NCBI Taxonomy" id="1745969"/>
    <lineage>
        <taxon>Eukaryota</taxon>
        <taxon>Fungi</taxon>
        <taxon>Dikarya</taxon>
        <taxon>Basidiomycota</taxon>
        <taxon>Agaricomycotina</taxon>
        <taxon>Agaricomycetes</taxon>
        <taxon>Agaricomycetidae</taxon>
        <taxon>Agaricales</taxon>
        <taxon>Marasmiineae</taxon>
        <taxon>Mycenaceae</taxon>
        <taxon>Mycena</taxon>
    </lineage>
</organism>
<keyword evidence="2" id="KW-1185">Reference proteome</keyword>
<name>A0AAD6WNQ6_9AGAR</name>
<dbReference type="AlphaFoldDB" id="A0AAD6WNQ6"/>
<sequence length="77" mass="8506">MSADLHKGETYANLDSLFMAFFFSIDGNFRVKGIPGGTLTSADIEVDDVMPALISVDYDIVCCCQRPLHEPHIKSKL</sequence>